<dbReference type="InterPro" id="IPR036322">
    <property type="entry name" value="WD40_repeat_dom_sf"/>
</dbReference>
<dbReference type="InterPro" id="IPR050459">
    <property type="entry name" value="WD_repeat_RBAP46/RBAP48/MSI1"/>
</dbReference>
<dbReference type="SMART" id="SM00320">
    <property type="entry name" value="WD40"/>
    <property type="match status" value="6"/>
</dbReference>
<feature type="domain" description="Histone-binding protein RBBP4-like N-terminal" evidence="5">
    <location>
        <begin position="28"/>
        <end position="97"/>
    </location>
</feature>
<proteinExistence type="predicted"/>
<dbReference type="InterPro" id="IPR022052">
    <property type="entry name" value="Histone-bd_RBBP4-like_N"/>
</dbReference>
<evidence type="ECO:0000256" key="3">
    <source>
        <dbReference type="ARBA" id="ARBA00022853"/>
    </source>
</evidence>
<feature type="compositionally biased region" description="Acidic residues" evidence="4">
    <location>
        <begin position="408"/>
        <end position="426"/>
    </location>
</feature>
<protein>
    <submittedName>
        <fullName evidence="6">WD40 repeat-like protein</fullName>
    </submittedName>
</protein>
<dbReference type="EMBL" id="LXTC01000001">
    <property type="protein sequence ID" value="OBA23379.1"/>
    <property type="molecule type" value="Genomic_DNA"/>
</dbReference>
<accession>A0A1A0HGS7</accession>
<evidence type="ECO:0000256" key="1">
    <source>
        <dbReference type="ARBA" id="ARBA00022574"/>
    </source>
</evidence>
<feature type="region of interest" description="Disordered" evidence="4">
    <location>
        <begin position="404"/>
        <end position="494"/>
    </location>
</feature>
<name>A0A1A0HGS7_9ASCO</name>
<dbReference type="Proteomes" id="UP000092555">
    <property type="component" value="Unassembled WGS sequence"/>
</dbReference>
<dbReference type="GO" id="GO:0006325">
    <property type="term" value="P:chromatin organization"/>
    <property type="evidence" value="ECO:0007669"/>
    <property type="project" value="UniProtKB-KW"/>
</dbReference>
<dbReference type="PANTHER" id="PTHR22850">
    <property type="entry name" value="WD40 REPEAT FAMILY"/>
    <property type="match status" value="1"/>
</dbReference>
<evidence type="ECO:0000256" key="4">
    <source>
        <dbReference type="SAM" id="MobiDB-lite"/>
    </source>
</evidence>
<evidence type="ECO:0000313" key="6">
    <source>
        <dbReference type="EMBL" id="OBA23379.1"/>
    </source>
</evidence>
<dbReference type="STRING" id="869754.A0A1A0HGS7"/>
<reference evidence="6 7" key="1">
    <citation type="submission" date="2016-05" db="EMBL/GenBank/DDBJ databases">
        <title>Comparative genomics of biotechnologically important yeasts.</title>
        <authorList>
            <consortium name="DOE Joint Genome Institute"/>
            <person name="Riley R."/>
            <person name="Haridas S."/>
            <person name="Wolfe K.H."/>
            <person name="Lopes M.R."/>
            <person name="Hittinger C.T."/>
            <person name="Goker M."/>
            <person name="Salamov A."/>
            <person name="Wisecaver J."/>
            <person name="Long T.M."/>
            <person name="Aerts A.L."/>
            <person name="Barry K."/>
            <person name="Choi C."/>
            <person name="Clum A."/>
            <person name="Coughlan A.Y."/>
            <person name="Deshpande S."/>
            <person name="Douglass A.P."/>
            <person name="Hanson S.J."/>
            <person name="Klenk H.-P."/>
            <person name="LaButti K."/>
            <person name="Lapidus A."/>
            <person name="Lindquist E."/>
            <person name="Lipzen A."/>
            <person name="Meier-kolthoff J.P."/>
            <person name="Ohm R.A."/>
            <person name="Otillar R.P."/>
            <person name="Pangilinan J."/>
            <person name="Peng Y."/>
            <person name="Rokas A."/>
            <person name="Rosa C.A."/>
            <person name="Scheuner C."/>
            <person name="Sibirny A.A."/>
            <person name="Slot J.C."/>
            <person name="Stielow J.B."/>
            <person name="Sun H."/>
            <person name="Kurtzman C.P."/>
            <person name="Blackwell M."/>
            <person name="Grigoriev I.V."/>
            <person name="Jeffries T.W."/>
        </authorList>
    </citation>
    <scope>NUCLEOTIDE SEQUENCE [LARGE SCALE GENOMIC DNA]</scope>
    <source>
        <strain evidence="6 7">NRRL YB-4993</strain>
    </source>
</reference>
<dbReference type="OrthoDB" id="427795at2759"/>
<keyword evidence="7" id="KW-1185">Reference proteome</keyword>
<evidence type="ECO:0000259" key="5">
    <source>
        <dbReference type="Pfam" id="PF12265"/>
    </source>
</evidence>
<dbReference type="AlphaFoldDB" id="A0A1A0HGS7"/>
<evidence type="ECO:0000256" key="2">
    <source>
        <dbReference type="ARBA" id="ARBA00022737"/>
    </source>
</evidence>
<sequence length="494" mass="55379">MSVAVDAMAAAEQQITLEHQLREKVVNEEFKIWKKTVPLLYNSIHTHALKWPLLTVDFSPKYTISDDKKSLEVLFVTGSNTSQRDQDTVSLRTINLPSTMSPDFASFGTGENIIVSESASNSIDLGVKRLWSHAGEVNRAKFSPIGEKFVTFDNAGVVHLYDINQEMPVDFKFHKTEGYCLEWVSENQFLSGANDSQIALWNASSPAAPEKQFNTHTAVINDISFSKPAAVLFGSVADDFTTQIHDLRTTEDSPAIKIVEKHLQNAIQLHPEIGHLFATGGKDNLVNVYDARLTDRPIRQLFGHNDLIFGLRWDNIDPLQLYSWGLDKRVISWDLNYLTEEYAPPSTESQETKKRSKHTEDPCLQFIHAGHTNRVNDFAVHPSIPNLFASVGDDTLLEIYQPKTLREGDEDDEDEMAEEQDPEENEAVNGEADAASGTYEKKDADEDIDQIVDSPKLEEKTNFTADNGLHEQFGINSKPAAQEEHSNSDVDMAE</sequence>
<dbReference type="InterPro" id="IPR001680">
    <property type="entry name" value="WD40_rpt"/>
</dbReference>
<dbReference type="Pfam" id="PF12265">
    <property type="entry name" value="CAF1C_H4-bd"/>
    <property type="match status" value="1"/>
</dbReference>
<keyword evidence="2" id="KW-0677">Repeat</keyword>
<organism evidence="6 7">
    <name type="scientific">Metschnikowia bicuspidata var. bicuspidata NRRL YB-4993</name>
    <dbReference type="NCBI Taxonomy" id="869754"/>
    <lineage>
        <taxon>Eukaryota</taxon>
        <taxon>Fungi</taxon>
        <taxon>Dikarya</taxon>
        <taxon>Ascomycota</taxon>
        <taxon>Saccharomycotina</taxon>
        <taxon>Pichiomycetes</taxon>
        <taxon>Metschnikowiaceae</taxon>
        <taxon>Metschnikowia</taxon>
    </lineage>
</organism>
<dbReference type="InterPro" id="IPR015943">
    <property type="entry name" value="WD40/YVTN_repeat-like_dom_sf"/>
</dbReference>
<evidence type="ECO:0000313" key="7">
    <source>
        <dbReference type="Proteomes" id="UP000092555"/>
    </source>
</evidence>
<comment type="caution">
    <text evidence="6">The sequence shown here is derived from an EMBL/GenBank/DDBJ whole genome shotgun (WGS) entry which is preliminary data.</text>
</comment>
<dbReference type="RefSeq" id="XP_018713860.1">
    <property type="nucleotide sequence ID" value="XM_018855500.1"/>
</dbReference>
<dbReference type="Gene3D" id="2.130.10.10">
    <property type="entry name" value="YVTN repeat-like/Quinoprotein amine dehydrogenase"/>
    <property type="match status" value="1"/>
</dbReference>
<keyword evidence="3" id="KW-0156">Chromatin regulator</keyword>
<gene>
    <name evidence="6" type="ORF">METBIDRAFT_29864</name>
</gene>
<keyword evidence="1" id="KW-0853">WD repeat</keyword>
<dbReference type="SUPFAM" id="SSF50978">
    <property type="entry name" value="WD40 repeat-like"/>
    <property type="match status" value="1"/>
</dbReference>
<dbReference type="GeneID" id="30028476"/>